<proteinExistence type="inferred from homology"/>
<dbReference type="Gene3D" id="2.10.90.10">
    <property type="entry name" value="Cystine-knot cytokines"/>
    <property type="match status" value="1"/>
</dbReference>
<keyword evidence="3" id="KW-0964">Secreted</keyword>
<dbReference type="InterPro" id="IPR010345">
    <property type="entry name" value="IL-17_fam"/>
</dbReference>
<protein>
    <recommendedName>
        <fullName evidence="8">Interleukin 17-like protein</fullName>
    </recommendedName>
</protein>
<dbReference type="Pfam" id="PF06083">
    <property type="entry name" value="IL17"/>
    <property type="match status" value="1"/>
</dbReference>
<dbReference type="InterPro" id="IPR029034">
    <property type="entry name" value="Cystine-knot_cytokine"/>
</dbReference>
<dbReference type="GO" id="GO:0005576">
    <property type="term" value="C:extracellular region"/>
    <property type="evidence" value="ECO:0007669"/>
    <property type="project" value="UniProtKB-SubCell"/>
</dbReference>
<evidence type="ECO:0000313" key="6">
    <source>
        <dbReference type="EnsemblMetazoa" id="G23477.1:cds"/>
    </source>
</evidence>
<dbReference type="GO" id="GO:0005125">
    <property type="term" value="F:cytokine activity"/>
    <property type="evidence" value="ECO:0007669"/>
    <property type="project" value="InterPro"/>
</dbReference>
<comment type="subcellular location">
    <subcellularLocation>
        <location evidence="1">Secreted</location>
    </subcellularLocation>
</comment>
<evidence type="ECO:0000256" key="2">
    <source>
        <dbReference type="ARBA" id="ARBA00007236"/>
    </source>
</evidence>
<feature type="signal peptide" evidence="5">
    <location>
        <begin position="1"/>
        <end position="20"/>
    </location>
</feature>
<accession>A0A8W8KGC2</accession>
<keyword evidence="7" id="KW-1185">Reference proteome</keyword>
<keyword evidence="4 5" id="KW-0732">Signal</keyword>
<evidence type="ECO:0000256" key="1">
    <source>
        <dbReference type="ARBA" id="ARBA00004613"/>
    </source>
</evidence>
<comment type="similarity">
    <text evidence="2">Belongs to the IL-17 family.</text>
</comment>
<sequence length="183" mass="21526">MEKWILTLSIFFFLLVSTNCQHCSHRLSDDEFERQLQHLHFEARGIEVLNNTFSQPIDNSRCLNPYLDASPVFLNERSLCPWDLVEDVNENRYPQVLHFARCRCSSCLDGMGNYECKPVSYRIPLLEKRCVDGVFQYVKTYLDLPVGCTCTKPRVIQVSKRIQNLHIKRMNFQTLRQKIKGTY</sequence>
<dbReference type="Proteomes" id="UP000005408">
    <property type="component" value="Unassembled WGS sequence"/>
</dbReference>
<dbReference type="EnsemblMetazoa" id="G23477.1">
    <property type="protein sequence ID" value="G23477.1:cds"/>
    <property type="gene ID" value="G23477"/>
</dbReference>
<evidence type="ECO:0008006" key="8">
    <source>
        <dbReference type="Google" id="ProtNLM"/>
    </source>
</evidence>
<evidence type="ECO:0000256" key="5">
    <source>
        <dbReference type="SAM" id="SignalP"/>
    </source>
</evidence>
<feature type="chain" id="PRO_5036453910" description="Interleukin 17-like protein" evidence="5">
    <location>
        <begin position="21"/>
        <end position="183"/>
    </location>
</feature>
<organism evidence="6 7">
    <name type="scientific">Magallana gigas</name>
    <name type="common">Pacific oyster</name>
    <name type="synonym">Crassostrea gigas</name>
    <dbReference type="NCBI Taxonomy" id="29159"/>
    <lineage>
        <taxon>Eukaryota</taxon>
        <taxon>Metazoa</taxon>
        <taxon>Spiralia</taxon>
        <taxon>Lophotrochozoa</taxon>
        <taxon>Mollusca</taxon>
        <taxon>Bivalvia</taxon>
        <taxon>Autobranchia</taxon>
        <taxon>Pteriomorphia</taxon>
        <taxon>Ostreida</taxon>
        <taxon>Ostreoidea</taxon>
        <taxon>Ostreidae</taxon>
        <taxon>Magallana</taxon>
    </lineage>
</organism>
<reference evidence="6" key="1">
    <citation type="submission" date="2022-08" db="UniProtKB">
        <authorList>
            <consortium name="EnsemblMetazoa"/>
        </authorList>
    </citation>
    <scope>IDENTIFICATION</scope>
    <source>
        <strain evidence="6">05x7-T-G4-1.051#20</strain>
    </source>
</reference>
<dbReference type="AlphaFoldDB" id="A0A8W8KGC2"/>
<evidence type="ECO:0000256" key="3">
    <source>
        <dbReference type="ARBA" id="ARBA00022525"/>
    </source>
</evidence>
<evidence type="ECO:0000256" key="4">
    <source>
        <dbReference type="ARBA" id="ARBA00022729"/>
    </source>
</evidence>
<name>A0A8W8KGC2_MAGGI</name>
<dbReference type="SUPFAM" id="SSF57501">
    <property type="entry name" value="Cystine-knot cytokines"/>
    <property type="match status" value="1"/>
</dbReference>
<evidence type="ECO:0000313" key="7">
    <source>
        <dbReference type="Proteomes" id="UP000005408"/>
    </source>
</evidence>